<organism evidence="1 2">
    <name type="scientific">Pseudomonas reinekei</name>
    <dbReference type="NCBI Taxonomy" id="395598"/>
    <lineage>
        <taxon>Bacteria</taxon>
        <taxon>Pseudomonadati</taxon>
        <taxon>Pseudomonadota</taxon>
        <taxon>Gammaproteobacteria</taxon>
        <taxon>Pseudomonadales</taxon>
        <taxon>Pseudomonadaceae</taxon>
        <taxon>Pseudomonas</taxon>
    </lineage>
</organism>
<reference evidence="1" key="1">
    <citation type="submission" date="2017-01" db="EMBL/GenBank/DDBJ databases">
        <authorList>
            <person name="Poblete-Castro I."/>
        </authorList>
    </citation>
    <scope>NUCLEOTIDE SEQUENCE [LARGE SCALE GENOMIC DNA]</scope>
    <source>
        <strain evidence="1">MT1</strain>
    </source>
</reference>
<proteinExistence type="predicted"/>
<keyword evidence="2" id="KW-1185">Reference proteome</keyword>
<evidence type="ECO:0000313" key="1">
    <source>
        <dbReference type="EMBL" id="OLU03064.1"/>
    </source>
</evidence>
<evidence type="ECO:0000313" key="2">
    <source>
        <dbReference type="Proteomes" id="UP000186756"/>
    </source>
</evidence>
<sequence length="95" mass="10468">MIVLGEFEMHRRHLRQTIQTGARVFAAGDVERIEQVQTAQVVLEQRGGAAVFAWALGEYLRVLVGAEQQRHPSVAGHVLIQQPDKLSPEIGGQVS</sequence>
<gene>
    <name evidence="1" type="ORF">BVK86_12205</name>
</gene>
<dbReference type="Proteomes" id="UP000186756">
    <property type="component" value="Unassembled WGS sequence"/>
</dbReference>
<protein>
    <submittedName>
        <fullName evidence="1">Uncharacterized protein</fullName>
    </submittedName>
</protein>
<name>A0A1Q9WWD9_PSERE</name>
<dbReference type="AlphaFoldDB" id="A0A1Q9WWD9"/>
<comment type="caution">
    <text evidence="1">The sequence shown here is derived from an EMBL/GenBank/DDBJ whole genome shotgun (WGS) entry which is preliminary data.</text>
</comment>
<accession>A0A1Q9WWD9</accession>
<dbReference type="EMBL" id="MSTQ01000006">
    <property type="protein sequence ID" value="OLU03064.1"/>
    <property type="molecule type" value="Genomic_DNA"/>
</dbReference>